<comment type="caution">
    <text evidence="2">The sequence shown here is derived from an EMBL/GenBank/DDBJ whole genome shotgun (WGS) entry which is preliminary data.</text>
</comment>
<protein>
    <submittedName>
        <fullName evidence="2">Uncharacterized protein</fullName>
    </submittedName>
</protein>
<keyword evidence="3" id="KW-1185">Reference proteome</keyword>
<name>A0AAW1VYS4_RUBAR</name>
<evidence type="ECO:0000313" key="2">
    <source>
        <dbReference type="EMBL" id="KAK9912049.1"/>
    </source>
</evidence>
<reference evidence="2 3" key="1">
    <citation type="journal article" date="2023" name="G3 (Bethesda)">
        <title>A chromosome-length genome assembly and annotation of blackberry (Rubus argutus, cv. 'Hillquist').</title>
        <authorList>
            <person name="Bruna T."/>
            <person name="Aryal R."/>
            <person name="Dudchenko O."/>
            <person name="Sargent D.J."/>
            <person name="Mead D."/>
            <person name="Buti M."/>
            <person name="Cavallini A."/>
            <person name="Hytonen T."/>
            <person name="Andres J."/>
            <person name="Pham M."/>
            <person name="Weisz D."/>
            <person name="Mascagni F."/>
            <person name="Usai G."/>
            <person name="Natali L."/>
            <person name="Bassil N."/>
            <person name="Fernandez G.E."/>
            <person name="Lomsadze A."/>
            <person name="Armour M."/>
            <person name="Olukolu B."/>
            <person name="Poorten T."/>
            <person name="Britton C."/>
            <person name="Davik J."/>
            <person name="Ashrafi H."/>
            <person name="Aiden E.L."/>
            <person name="Borodovsky M."/>
            <person name="Worthington M."/>
        </authorList>
    </citation>
    <scope>NUCLEOTIDE SEQUENCE [LARGE SCALE GENOMIC DNA]</scope>
    <source>
        <strain evidence="2">PI 553951</strain>
    </source>
</reference>
<dbReference type="EMBL" id="JBEDUW010000007">
    <property type="protein sequence ID" value="KAK9912049.1"/>
    <property type="molecule type" value="Genomic_DNA"/>
</dbReference>
<proteinExistence type="predicted"/>
<dbReference type="AlphaFoldDB" id="A0AAW1VYS4"/>
<feature type="compositionally biased region" description="Basic residues" evidence="1">
    <location>
        <begin position="1"/>
        <end position="25"/>
    </location>
</feature>
<accession>A0AAW1VYS4</accession>
<gene>
    <name evidence="2" type="ORF">M0R45_035924</name>
</gene>
<dbReference type="Proteomes" id="UP001457282">
    <property type="component" value="Unassembled WGS sequence"/>
</dbReference>
<evidence type="ECO:0000313" key="3">
    <source>
        <dbReference type="Proteomes" id="UP001457282"/>
    </source>
</evidence>
<feature type="region of interest" description="Disordered" evidence="1">
    <location>
        <begin position="1"/>
        <end position="69"/>
    </location>
</feature>
<organism evidence="2 3">
    <name type="scientific">Rubus argutus</name>
    <name type="common">Southern blackberry</name>
    <dbReference type="NCBI Taxonomy" id="59490"/>
    <lineage>
        <taxon>Eukaryota</taxon>
        <taxon>Viridiplantae</taxon>
        <taxon>Streptophyta</taxon>
        <taxon>Embryophyta</taxon>
        <taxon>Tracheophyta</taxon>
        <taxon>Spermatophyta</taxon>
        <taxon>Magnoliopsida</taxon>
        <taxon>eudicotyledons</taxon>
        <taxon>Gunneridae</taxon>
        <taxon>Pentapetalae</taxon>
        <taxon>rosids</taxon>
        <taxon>fabids</taxon>
        <taxon>Rosales</taxon>
        <taxon>Rosaceae</taxon>
        <taxon>Rosoideae</taxon>
        <taxon>Rosoideae incertae sedis</taxon>
        <taxon>Rubus</taxon>
    </lineage>
</organism>
<feature type="compositionally biased region" description="Basic residues" evidence="1">
    <location>
        <begin position="55"/>
        <end position="69"/>
    </location>
</feature>
<sequence>MPQRVAKPHRHQTSKLPSSHRRRPCRCPEPVVDSKPDATTPPCRCHHQDAAHGLTKSRRQRCSRKKKSK</sequence>
<evidence type="ECO:0000256" key="1">
    <source>
        <dbReference type="SAM" id="MobiDB-lite"/>
    </source>
</evidence>